<evidence type="ECO:0000313" key="2">
    <source>
        <dbReference type="EMBL" id="ASD27781.1"/>
    </source>
</evidence>
<feature type="chain" id="PRO_5012577102" evidence="1">
    <location>
        <begin position="25"/>
        <end position="76"/>
    </location>
</feature>
<protein>
    <submittedName>
        <fullName evidence="2">Uncharacterized protein</fullName>
    </submittedName>
</protein>
<dbReference type="EMBL" id="CP021995">
    <property type="protein sequence ID" value="ASD27781.1"/>
    <property type="molecule type" value="Genomic_DNA"/>
</dbReference>
<sequence>MALRRFASGLVATLVMSAAGVAAAQPAGADEEAARAALKEWMAASPEYAKLQYDLIKAQAGLAVRIERLVMIGLLC</sequence>
<evidence type="ECO:0000313" key="3">
    <source>
        <dbReference type="Proteomes" id="UP000197024"/>
    </source>
</evidence>
<accession>A0A1Z3M001</accession>
<reference evidence="2 3" key="1">
    <citation type="submission" date="2017-06" db="EMBL/GenBank/DDBJ databases">
        <title>Biodegradation of gentamicin by bacterial consortia AMQD4 in synthetic medium and raw gentamicin sewage.</title>
        <authorList>
            <person name="Chang H."/>
            <person name="Feng Y."/>
            <person name="Li Z."/>
            <person name="Xue J."/>
            <person name="Cheng D."/>
        </authorList>
    </citation>
    <scope>NUCLEOTIDE SEQUENCE [LARGE SCALE GENOMIC DNA]</scope>
    <source>
        <strain evidence="2 3">BZC3</strain>
    </source>
</reference>
<organism evidence="2 3">
    <name type="scientific">Brevundimonas diminuta</name>
    <name type="common">Pseudomonas diminuta</name>
    <dbReference type="NCBI Taxonomy" id="293"/>
    <lineage>
        <taxon>Bacteria</taxon>
        <taxon>Pseudomonadati</taxon>
        <taxon>Pseudomonadota</taxon>
        <taxon>Alphaproteobacteria</taxon>
        <taxon>Caulobacterales</taxon>
        <taxon>Caulobacteraceae</taxon>
        <taxon>Brevundimonas</taxon>
    </lineage>
</organism>
<dbReference type="AlphaFoldDB" id="A0A1Z3M001"/>
<name>A0A1Z3M001_BREDI</name>
<keyword evidence="1" id="KW-0732">Signal</keyword>
<gene>
    <name evidence="2" type="ORF">CD943_13325</name>
</gene>
<feature type="signal peptide" evidence="1">
    <location>
        <begin position="1"/>
        <end position="24"/>
    </location>
</feature>
<reference evidence="2 3" key="2">
    <citation type="submission" date="2017-06" db="EMBL/GenBank/DDBJ databases">
        <authorList>
            <person name="Kim H.J."/>
            <person name="Triplett B.A."/>
        </authorList>
    </citation>
    <scope>NUCLEOTIDE SEQUENCE [LARGE SCALE GENOMIC DNA]</scope>
    <source>
        <strain evidence="2 3">BZC3</strain>
    </source>
</reference>
<evidence type="ECO:0000256" key="1">
    <source>
        <dbReference type="SAM" id="SignalP"/>
    </source>
</evidence>
<dbReference type="RefSeq" id="WP_088411348.1">
    <property type="nucleotide sequence ID" value="NZ_CP021995.1"/>
</dbReference>
<proteinExistence type="predicted"/>
<dbReference type="Proteomes" id="UP000197024">
    <property type="component" value="Chromosome"/>
</dbReference>